<reference evidence="3" key="1">
    <citation type="journal article" date="2015" name="Nat. Genet.">
        <title>The genome and transcriptome of the zoonotic hookworm Ancylostoma ceylanicum identify infection-specific gene families.</title>
        <authorList>
            <person name="Schwarz E.M."/>
            <person name="Hu Y."/>
            <person name="Antoshechkin I."/>
            <person name="Miller M.M."/>
            <person name="Sternberg P.W."/>
            <person name="Aroian R.V."/>
        </authorList>
    </citation>
    <scope>NUCLEOTIDE SEQUENCE</scope>
    <source>
        <strain evidence="3">HY135</strain>
    </source>
</reference>
<feature type="region of interest" description="Disordered" evidence="1">
    <location>
        <begin position="88"/>
        <end position="109"/>
    </location>
</feature>
<dbReference type="EMBL" id="JARK01001381">
    <property type="protein sequence ID" value="EYC13012.1"/>
    <property type="molecule type" value="Genomic_DNA"/>
</dbReference>
<sequence>MQHYTREFEHSVPVKLINLCKLTATALGNEQQPNLKAWYDEAFAKTTGRPPQSSSDFVLVSIRKFFKVLHFETHPRVSSNVQSWCSPSKSDKYVGKDDQGEIRRHNPDKNNREELCAVLRLM</sequence>
<protein>
    <submittedName>
        <fullName evidence="2">Uncharacterized protein</fullName>
    </submittedName>
</protein>
<gene>
    <name evidence="2" type="primary">Acey_s0045.g1213</name>
    <name evidence="2" type="ORF">Y032_0045g1213</name>
</gene>
<proteinExistence type="predicted"/>
<feature type="compositionally biased region" description="Basic and acidic residues" evidence="1">
    <location>
        <begin position="89"/>
        <end position="109"/>
    </location>
</feature>
<evidence type="ECO:0000313" key="2">
    <source>
        <dbReference type="EMBL" id="EYC13012.1"/>
    </source>
</evidence>
<accession>A0A016UDU2</accession>
<dbReference type="Proteomes" id="UP000024635">
    <property type="component" value="Unassembled WGS sequence"/>
</dbReference>
<keyword evidence="3" id="KW-1185">Reference proteome</keyword>
<comment type="caution">
    <text evidence="2">The sequence shown here is derived from an EMBL/GenBank/DDBJ whole genome shotgun (WGS) entry which is preliminary data.</text>
</comment>
<evidence type="ECO:0000313" key="3">
    <source>
        <dbReference type="Proteomes" id="UP000024635"/>
    </source>
</evidence>
<name>A0A016UDU2_9BILA</name>
<organism evidence="2 3">
    <name type="scientific">Ancylostoma ceylanicum</name>
    <dbReference type="NCBI Taxonomy" id="53326"/>
    <lineage>
        <taxon>Eukaryota</taxon>
        <taxon>Metazoa</taxon>
        <taxon>Ecdysozoa</taxon>
        <taxon>Nematoda</taxon>
        <taxon>Chromadorea</taxon>
        <taxon>Rhabditida</taxon>
        <taxon>Rhabditina</taxon>
        <taxon>Rhabditomorpha</taxon>
        <taxon>Strongyloidea</taxon>
        <taxon>Ancylostomatidae</taxon>
        <taxon>Ancylostomatinae</taxon>
        <taxon>Ancylostoma</taxon>
    </lineage>
</organism>
<dbReference type="AlphaFoldDB" id="A0A016UDU2"/>
<evidence type="ECO:0000256" key="1">
    <source>
        <dbReference type="SAM" id="MobiDB-lite"/>
    </source>
</evidence>